<dbReference type="Proteomes" id="UP000292039">
    <property type="component" value="Unassembled WGS sequence"/>
</dbReference>
<protein>
    <submittedName>
        <fullName evidence="3">3-phenylpropionate/trans-cinnamate dioxygenase ferredoxin reductase subunit</fullName>
    </submittedName>
</protein>
<organism evidence="3 4">
    <name type="scientific">Kerstersia gyiorum</name>
    <dbReference type="NCBI Taxonomy" id="206506"/>
    <lineage>
        <taxon>Bacteria</taxon>
        <taxon>Pseudomonadati</taxon>
        <taxon>Pseudomonadota</taxon>
        <taxon>Betaproteobacteria</taxon>
        <taxon>Burkholderiales</taxon>
        <taxon>Alcaligenaceae</taxon>
        <taxon>Kerstersia</taxon>
    </lineage>
</organism>
<evidence type="ECO:0000256" key="1">
    <source>
        <dbReference type="SAM" id="MobiDB-lite"/>
    </source>
</evidence>
<feature type="compositionally biased region" description="Low complexity" evidence="1">
    <location>
        <begin position="118"/>
        <end position="141"/>
    </location>
</feature>
<name>A0A4Q7MMA4_9BURK</name>
<dbReference type="GO" id="GO:0051213">
    <property type="term" value="F:dioxygenase activity"/>
    <property type="evidence" value="ECO:0007669"/>
    <property type="project" value="UniProtKB-KW"/>
</dbReference>
<dbReference type="PROSITE" id="PS51085">
    <property type="entry name" value="2FE2S_FER_2"/>
    <property type="match status" value="1"/>
</dbReference>
<reference evidence="3 4" key="1">
    <citation type="submission" date="2019-02" db="EMBL/GenBank/DDBJ databases">
        <title>Genomic Encyclopedia of Type Strains, Phase IV (KMG-IV): sequencing the most valuable type-strain genomes for metagenomic binning, comparative biology and taxonomic classification.</title>
        <authorList>
            <person name="Goeker M."/>
        </authorList>
    </citation>
    <scope>NUCLEOTIDE SEQUENCE [LARGE SCALE GENOMIC DNA]</scope>
    <source>
        <strain evidence="3 4">DSM 16618</strain>
    </source>
</reference>
<dbReference type="Gene3D" id="3.10.20.30">
    <property type="match status" value="1"/>
</dbReference>
<dbReference type="EMBL" id="SGWZ01000003">
    <property type="protein sequence ID" value="RZS69466.1"/>
    <property type="molecule type" value="Genomic_DNA"/>
</dbReference>
<dbReference type="SUPFAM" id="SSF54292">
    <property type="entry name" value="2Fe-2S ferredoxin-like"/>
    <property type="match status" value="1"/>
</dbReference>
<feature type="region of interest" description="Disordered" evidence="1">
    <location>
        <begin position="118"/>
        <end position="154"/>
    </location>
</feature>
<evidence type="ECO:0000259" key="2">
    <source>
        <dbReference type="PROSITE" id="PS51085"/>
    </source>
</evidence>
<dbReference type="InterPro" id="IPR001041">
    <property type="entry name" value="2Fe-2S_ferredoxin-type"/>
</dbReference>
<dbReference type="CDD" id="cd00207">
    <property type="entry name" value="fer2"/>
    <property type="match status" value="1"/>
</dbReference>
<dbReference type="Pfam" id="PF00111">
    <property type="entry name" value="Fer2"/>
    <property type="match status" value="1"/>
</dbReference>
<dbReference type="GO" id="GO:0051537">
    <property type="term" value="F:2 iron, 2 sulfur cluster binding"/>
    <property type="evidence" value="ECO:0007669"/>
    <property type="project" value="InterPro"/>
</dbReference>
<dbReference type="InterPro" id="IPR036010">
    <property type="entry name" value="2Fe-2S_ferredoxin-like_sf"/>
</dbReference>
<dbReference type="InterPro" id="IPR012675">
    <property type="entry name" value="Beta-grasp_dom_sf"/>
</dbReference>
<dbReference type="InterPro" id="IPR006058">
    <property type="entry name" value="2Fe2S_fd_BS"/>
</dbReference>
<sequence length="154" mass="16039">MLPLTPCQKVPVRVVQSDETYQCSLEESLLKGMLKLGRKGIPVGCVSGGCGVCKVRIIEGSVRALGPVSRAHVSQEEEAQGYTLACRVAPLEAVVLEVSPLLRKPFCRPPCQTPGTCPPADGGPAPTTPATAGQPQVTAPPVIESQDRAALALS</sequence>
<comment type="caution">
    <text evidence="3">The sequence shown here is derived from an EMBL/GenBank/DDBJ whole genome shotgun (WGS) entry which is preliminary data.</text>
</comment>
<dbReference type="OrthoDB" id="9806195at2"/>
<evidence type="ECO:0000313" key="4">
    <source>
        <dbReference type="Proteomes" id="UP000292039"/>
    </source>
</evidence>
<proteinExistence type="predicted"/>
<feature type="domain" description="2Fe-2S ferredoxin-type" evidence="2">
    <location>
        <begin position="10"/>
        <end position="102"/>
    </location>
</feature>
<dbReference type="AlphaFoldDB" id="A0A4Q7MMA4"/>
<keyword evidence="3" id="KW-0560">Oxidoreductase</keyword>
<accession>A0A4Q7MMA4</accession>
<dbReference type="PROSITE" id="PS00197">
    <property type="entry name" value="2FE2S_FER_1"/>
    <property type="match status" value="1"/>
</dbReference>
<keyword evidence="3" id="KW-0223">Dioxygenase</keyword>
<evidence type="ECO:0000313" key="3">
    <source>
        <dbReference type="EMBL" id="RZS69466.1"/>
    </source>
</evidence>
<gene>
    <name evidence="3" type="ORF">EV679_2061</name>
</gene>